<evidence type="ECO:0000313" key="2">
    <source>
        <dbReference type="EMBL" id="KAK7268979.1"/>
    </source>
</evidence>
<dbReference type="Proteomes" id="UP001372338">
    <property type="component" value="Unassembled WGS sequence"/>
</dbReference>
<keyword evidence="3" id="KW-1185">Reference proteome</keyword>
<dbReference type="EMBL" id="JAYWIO010000004">
    <property type="protein sequence ID" value="KAK7268979.1"/>
    <property type="molecule type" value="Genomic_DNA"/>
</dbReference>
<comment type="caution">
    <text evidence="2">The sequence shown here is derived from an EMBL/GenBank/DDBJ whole genome shotgun (WGS) entry which is preliminary data.</text>
</comment>
<name>A0AAN9F3H8_CROPI</name>
<evidence type="ECO:0000313" key="3">
    <source>
        <dbReference type="Proteomes" id="UP001372338"/>
    </source>
</evidence>
<evidence type="ECO:0000256" key="1">
    <source>
        <dbReference type="SAM" id="MobiDB-lite"/>
    </source>
</evidence>
<feature type="region of interest" description="Disordered" evidence="1">
    <location>
        <begin position="1"/>
        <end position="59"/>
    </location>
</feature>
<protein>
    <submittedName>
        <fullName evidence="2">Uncharacterized protein</fullName>
    </submittedName>
</protein>
<gene>
    <name evidence="2" type="ORF">RIF29_21692</name>
</gene>
<proteinExistence type="predicted"/>
<dbReference type="AlphaFoldDB" id="A0AAN9F3H8"/>
<accession>A0AAN9F3H8</accession>
<feature type="compositionally biased region" description="Basic and acidic residues" evidence="1">
    <location>
        <begin position="19"/>
        <end position="29"/>
    </location>
</feature>
<organism evidence="2 3">
    <name type="scientific">Crotalaria pallida</name>
    <name type="common">Smooth rattlebox</name>
    <name type="synonym">Crotalaria striata</name>
    <dbReference type="NCBI Taxonomy" id="3830"/>
    <lineage>
        <taxon>Eukaryota</taxon>
        <taxon>Viridiplantae</taxon>
        <taxon>Streptophyta</taxon>
        <taxon>Embryophyta</taxon>
        <taxon>Tracheophyta</taxon>
        <taxon>Spermatophyta</taxon>
        <taxon>Magnoliopsida</taxon>
        <taxon>eudicotyledons</taxon>
        <taxon>Gunneridae</taxon>
        <taxon>Pentapetalae</taxon>
        <taxon>rosids</taxon>
        <taxon>fabids</taxon>
        <taxon>Fabales</taxon>
        <taxon>Fabaceae</taxon>
        <taxon>Papilionoideae</taxon>
        <taxon>50 kb inversion clade</taxon>
        <taxon>genistoids sensu lato</taxon>
        <taxon>core genistoids</taxon>
        <taxon>Crotalarieae</taxon>
        <taxon>Crotalaria</taxon>
    </lineage>
</organism>
<sequence length="249" mass="26925">MRTIEEHAQAPPPSASQETEGKSAGKGDLVEPGIAVGNHSKAQTKPVDVVPANPNAQKQNESITTDLVDLVEAGHHENCEESTHGDWLVVTRRKRNKPKNPRGIKSIDKDKFLNTVVEARDKISNHVGGPVIDKASPALNNAIKRGTGKRSRQEGKHATPTHILLRNAGIKDMTRGGASTTNSAPFKVSIQPGNFGLGEPTLKKDFGLVQAPWKSDTFDKDGSCMDMVPETQFAFDPGQTKFNSDFMKG</sequence>
<reference evidence="2 3" key="1">
    <citation type="submission" date="2024-01" db="EMBL/GenBank/DDBJ databases">
        <title>The genomes of 5 underutilized Papilionoideae crops provide insights into root nodulation and disease resistanc.</title>
        <authorList>
            <person name="Yuan L."/>
        </authorList>
    </citation>
    <scope>NUCLEOTIDE SEQUENCE [LARGE SCALE GENOMIC DNA]</scope>
    <source>
        <strain evidence="2">ZHUSHIDOU_FW_LH</strain>
        <tissue evidence="2">Leaf</tissue>
    </source>
</reference>